<dbReference type="KEGG" id="smam:Mal15_21430"/>
<feature type="compositionally biased region" description="Basic and acidic residues" evidence="1">
    <location>
        <begin position="64"/>
        <end position="74"/>
    </location>
</feature>
<dbReference type="RefSeq" id="WP_147867669.1">
    <property type="nucleotide sequence ID" value="NZ_CP036264.1"/>
</dbReference>
<organism evidence="2 3">
    <name type="scientific">Stieleria maiorica</name>
    <dbReference type="NCBI Taxonomy" id="2795974"/>
    <lineage>
        <taxon>Bacteria</taxon>
        <taxon>Pseudomonadati</taxon>
        <taxon>Planctomycetota</taxon>
        <taxon>Planctomycetia</taxon>
        <taxon>Pirellulales</taxon>
        <taxon>Pirellulaceae</taxon>
        <taxon>Stieleria</taxon>
    </lineage>
</organism>
<dbReference type="EMBL" id="CP036264">
    <property type="protein sequence ID" value="QEF98096.1"/>
    <property type="molecule type" value="Genomic_DNA"/>
</dbReference>
<protein>
    <submittedName>
        <fullName evidence="2">Addiction module component</fullName>
    </submittedName>
</protein>
<evidence type="ECO:0000256" key="1">
    <source>
        <dbReference type="SAM" id="MobiDB-lite"/>
    </source>
</evidence>
<gene>
    <name evidence="2" type="ORF">Mal15_21430</name>
</gene>
<sequence>MTVEQAISEISSLSIDEQLRVVQAIWDRMPQDAGTALSDRQRAELDRRLADYRDNPDSALTESQLRKQIGDART</sequence>
<accession>A0A5B9MCX8</accession>
<dbReference type="AlphaFoldDB" id="A0A5B9MCX8"/>
<evidence type="ECO:0000313" key="2">
    <source>
        <dbReference type="EMBL" id="QEF98096.1"/>
    </source>
</evidence>
<proteinExistence type="predicted"/>
<name>A0A5B9MCX8_9BACT</name>
<dbReference type="NCBIfam" id="TIGR02574">
    <property type="entry name" value="stabl_TIGR02574"/>
    <property type="match status" value="1"/>
</dbReference>
<dbReference type="Proteomes" id="UP000321353">
    <property type="component" value="Chromosome"/>
</dbReference>
<feature type="region of interest" description="Disordered" evidence="1">
    <location>
        <begin position="54"/>
        <end position="74"/>
    </location>
</feature>
<dbReference type="InterPro" id="IPR013406">
    <property type="entry name" value="CHP02574_addiction_mod"/>
</dbReference>
<keyword evidence="3" id="KW-1185">Reference proteome</keyword>
<evidence type="ECO:0000313" key="3">
    <source>
        <dbReference type="Proteomes" id="UP000321353"/>
    </source>
</evidence>
<reference evidence="2 3" key="1">
    <citation type="submission" date="2019-02" db="EMBL/GenBank/DDBJ databases">
        <title>Planctomycetal bacteria perform biofilm scaping via a novel small molecule.</title>
        <authorList>
            <person name="Jeske O."/>
            <person name="Boedeker C."/>
            <person name="Wiegand S."/>
            <person name="Breitling P."/>
            <person name="Kallscheuer N."/>
            <person name="Jogler M."/>
            <person name="Rohde M."/>
            <person name="Petersen J."/>
            <person name="Medema M.H."/>
            <person name="Surup F."/>
            <person name="Jogler C."/>
        </authorList>
    </citation>
    <scope>NUCLEOTIDE SEQUENCE [LARGE SCALE GENOMIC DNA]</scope>
    <source>
        <strain evidence="2 3">Mal15</strain>
    </source>
</reference>
<dbReference type="Pfam" id="PF09720">
    <property type="entry name" value="Unstab_antitox"/>
    <property type="match status" value="1"/>
</dbReference>